<protein>
    <recommendedName>
        <fullName evidence="4">Tetratricopeptide repeat protein</fullName>
    </recommendedName>
</protein>
<comment type="caution">
    <text evidence="2">The sequence shown here is derived from an EMBL/GenBank/DDBJ whole genome shotgun (WGS) entry which is preliminary data.</text>
</comment>
<feature type="region of interest" description="Disordered" evidence="1">
    <location>
        <begin position="34"/>
        <end position="77"/>
    </location>
</feature>
<keyword evidence="3" id="KW-1185">Reference proteome</keyword>
<evidence type="ECO:0008006" key="4">
    <source>
        <dbReference type="Google" id="ProtNLM"/>
    </source>
</evidence>
<feature type="compositionally biased region" description="Basic and acidic residues" evidence="1">
    <location>
        <begin position="39"/>
        <end position="77"/>
    </location>
</feature>
<evidence type="ECO:0000313" key="2">
    <source>
        <dbReference type="EMBL" id="MBL4952176.1"/>
    </source>
</evidence>
<gene>
    <name evidence="2" type="ORF">JK635_08115</name>
</gene>
<sequence length="286" mass="32836">MYDMKKVFIFLLLLILVGGGSGYYLYTMKDSPKANSEVRQNKDVPKQKGKEIKQGNDSEHKNKKGKEDGKKTDHKKEYTTSPIHFQKVYELWSKNDIPGAQKEAEKILAKHPDNLNAAMQAAYVYKSTTGKPEKSIEILKSFDETYQDNALLKSTLGLYYADTFDHTQFEQALDYAKQGYKIAKNEKKSDNDMVFHVDAYAWTLGLMQNFDESIYLYQKKIFENKKVTIKDPNSMLHYGMVLVLNNKKEEAKPIFESILALKVEDVPKEKQNDLFVAQATAKANLE</sequence>
<proteinExistence type="predicted"/>
<dbReference type="EMBL" id="JAESWB010000134">
    <property type="protein sequence ID" value="MBL4952176.1"/>
    <property type="molecule type" value="Genomic_DNA"/>
</dbReference>
<evidence type="ECO:0000256" key="1">
    <source>
        <dbReference type="SAM" id="MobiDB-lite"/>
    </source>
</evidence>
<name>A0ABS1TLH7_9BACI</name>
<dbReference type="Proteomes" id="UP000623967">
    <property type="component" value="Unassembled WGS sequence"/>
</dbReference>
<accession>A0ABS1TLH7</accession>
<dbReference type="SUPFAM" id="SSF48452">
    <property type="entry name" value="TPR-like"/>
    <property type="match status" value="1"/>
</dbReference>
<dbReference type="InterPro" id="IPR011990">
    <property type="entry name" value="TPR-like_helical_dom_sf"/>
</dbReference>
<dbReference type="Gene3D" id="1.25.40.10">
    <property type="entry name" value="Tetratricopeptide repeat domain"/>
    <property type="match status" value="1"/>
</dbReference>
<dbReference type="RefSeq" id="WP_202653454.1">
    <property type="nucleotide sequence ID" value="NZ_JAESWB010000134.1"/>
</dbReference>
<organism evidence="2 3">
    <name type="scientific">Neobacillus paridis</name>
    <dbReference type="NCBI Taxonomy" id="2803862"/>
    <lineage>
        <taxon>Bacteria</taxon>
        <taxon>Bacillati</taxon>
        <taxon>Bacillota</taxon>
        <taxon>Bacilli</taxon>
        <taxon>Bacillales</taxon>
        <taxon>Bacillaceae</taxon>
        <taxon>Neobacillus</taxon>
    </lineage>
</organism>
<reference evidence="2 3" key="1">
    <citation type="submission" date="2021-01" db="EMBL/GenBank/DDBJ databases">
        <title>Genome public.</title>
        <authorList>
            <person name="Liu C."/>
            <person name="Sun Q."/>
        </authorList>
    </citation>
    <scope>NUCLEOTIDE SEQUENCE [LARGE SCALE GENOMIC DNA]</scope>
    <source>
        <strain evidence="2 3">YIM B02564</strain>
    </source>
</reference>
<evidence type="ECO:0000313" key="3">
    <source>
        <dbReference type="Proteomes" id="UP000623967"/>
    </source>
</evidence>